<accession>A0ABQ5DH24</accession>
<reference evidence="3" key="1">
    <citation type="journal article" date="2022" name="Int. J. Mol. Sci.">
        <title>Draft Genome of Tanacetum Coccineum: Genomic Comparison of Closely Related Tanacetum-Family Plants.</title>
        <authorList>
            <person name="Yamashiro T."/>
            <person name="Shiraishi A."/>
            <person name="Nakayama K."/>
            <person name="Satake H."/>
        </authorList>
    </citation>
    <scope>NUCLEOTIDE SEQUENCE</scope>
</reference>
<feature type="compositionally biased region" description="Polar residues" evidence="2">
    <location>
        <begin position="844"/>
        <end position="854"/>
    </location>
</feature>
<gene>
    <name evidence="3" type="ORF">Tco_0938406</name>
</gene>
<reference evidence="3" key="2">
    <citation type="submission" date="2022-01" db="EMBL/GenBank/DDBJ databases">
        <authorList>
            <person name="Yamashiro T."/>
            <person name="Shiraishi A."/>
            <person name="Satake H."/>
            <person name="Nakayama K."/>
        </authorList>
    </citation>
    <scope>NUCLEOTIDE SEQUENCE</scope>
</reference>
<protein>
    <submittedName>
        <fullName evidence="3">Uncharacterized protein</fullName>
    </submittedName>
</protein>
<feature type="compositionally biased region" description="Basic residues" evidence="2">
    <location>
        <begin position="855"/>
        <end position="865"/>
    </location>
</feature>
<keyword evidence="1" id="KW-0175">Coiled coil</keyword>
<evidence type="ECO:0000256" key="1">
    <source>
        <dbReference type="SAM" id="Coils"/>
    </source>
</evidence>
<feature type="compositionally biased region" description="Basic and acidic residues" evidence="2">
    <location>
        <begin position="871"/>
        <end position="882"/>
    </location>
</feature>
<dbReference type="EMBL" id="BQNB010015311">
    <property type="protein sequence ID" value="GJT38541.1"/>
    <property type="molecule type" value="Genomic_DNA"/>
</dbReference>
<feature type="coiled-coil region" evidence="1">
    <location>
        <begin position="491"/>
        <end position="671"/>
    </location>
</feature>
<evidence type="ECO:0000256" key="2">
    <source>
        <dbReference type="SAM" id="MobiDB-lite"/>
    </source>
</evidence>
<sequence length="952" mass="109328">MLLMQAQENGAVLDEEQLLFLAGEQVTNFDDDVDDPPEQDLALNVDHVFEADQLDAFDSDVDEAPTTHTMFMANLTSEDPIFNEAGTSYDSDIPSEVQDHDNYHDSVYGHHDVYEMQNNIQQDYVVDSEADYTSDSNIISYDQSIIDEMHEEGVQSRIVNKHDRLVKDSLNSELARYKELVGEYEKRAKFELTEREKKLDEQMRIIISDRNKKETSLKSELHTVQMQLCSILDQYKSKTEEVTILKKDFKQTEDKHLEEFLDMKKLKDKVEDRLYKQDQSVQTVHMLCRPNPFYDEKKKVAIGYKNPLCLTRAKQVQSALYNGTEIVMTNHKPAVVHDLEETLEIAELTRKRMYEKMKSPLCIQNKVKFAPPDYSKENYPAIFAPQRDLTPEQIFWAKDENDRKKVKASVLKPLSTLTVYIPNTPVKLVPRVLPTKSQVKINLYTLTQLFTEFDKTCKKRITPTGVTEGEREMEEIFDQMNKEVDQNAVDKQCAEIERKNLLIENENLIANCLSNQLLFAVEQSRCLDLEAEISKLQNENQKDVNNEMIKGFNKLEVEYLNLQLKYQRLQEKFGNNESQTSQDVPEFDSFFKINNLEAQLQEKDNVIRNLKVQVSKMNDRSCETDCTQNVKALDSQNVEFTEHVTALLEQNERLRAEIDKVKQHYKELYDSIKITRAHTNEKTSSMLTEIECLKAQLKSKVSCVISDSVKPKVLAPGMYAIDVEPIPPRLKNNKSAHLDYINHLKESVETVREIVEEARIVNPLDNALNSACRYTKLSQELLEYVIGTCPKEFNTKDNKAASTPLTRKKQVTFNDTCETSTSNTQKHVVQQKVQQSNVPVIPSTRVSSSTNASRSKPRSNTKKNRILPAKSENKMKVEDHPRTNKSVWTKVNRVESSISSKRVVINSNSESVCKTCNKCLISANHDMCVIKPLNSVNATPTVKNGLNKVKQV</sequence>
<keyword evidence="4" id="KW-1185">Reference proteome</keyword>
<feature type="region of interest" description="Disordered" evidence="2">
    <location>
        <begin position="818"/>
        <end position="882"/>
    </location>
</feature>
<proteinExistence type="predicted"/>
<comment type="caution">
    <text evidence="3">The sequence shown here is derived from an EMBL/GenBank/DDBJ whole genome shotgun (WGS) entry which is preliminary data.</text>
</comment>
<evidence type="ECO:0000313" key="3">
    <source>
        <dbReference type="EMBL" id="GJT38541.1"/>
    </source>
</evidence>
<name>A0ABQ5DH24_9ASTR</name>
<dbReference type="Proteomes" id="UP001151760">
    <property type="component" value="Unassembled WGS sequence"/>
</dbReference>
<evidence type="ECO:0000313" key="4">
    <source>
        <dbReference type="Proteomes" id="UP001151760"/>
    </source>
</evidence>
<organism evidence="3 4">
    <name type="scientific">Tanacetum coccineum</name>
    <dbReference type="NCBI Taxonomy" id="301880"/>
    <lineage>
        <taxon>Eukaryota</taxon>
        <taxon>Viridiplantae</taxon>
        <taxon>Streptophyta</taxon>
        <taxon>Embryophyta</taxon>
        <taxon>Tracheophyta</taxon>
        <taxon>Spermatophyta</taxon>
        <taxon>Magnoliopsida</taxon>
        <taxon>eudicotyledons</taxon>
        <taxon>Gunneridae</taxon>
        <taxon>Pentapetalae</taxon>
        <taxon>asterids</taxon>
        <taxon>campanulids</taxon>
        <taxon>Asterales</taxon>
        <taxon>Asteraceae</taxon>
        <taxon>Asteroideae</taxon>
        <taxon>Anthemideae</taxon>
        <taxon>Anthemidinae</taxon>
        <taxon>Tanacetum</taxon>
    </lineage>
</organism>
<feature type="compositionally biased region" description="Low complexity" evidence="2">
    <location>
        <begin position="825"/>
        <end position="840"/>
    </location>
</feature>